<evidence type="ECO:0000313" key="2">
    <source>
        <dbReference type="EMBL" id="RZS34326.1"/>
    </source>
</evidence>
<dbReference type="Gene3D" id="3.40.50.1110">
    <property type="entry name" value="SGNH hydrolase"/>
    <property type="match status" value="1"/>
</dbReference>
<evidence type="ECO:0000259" key="1">
    <source>
        <dbReference type="Pfam" id="PF13472"/>
    </source>
</evidence>
<dbReference type="Pfam" id="PF13472">
    <property type="entry name" value="Lipase_GDSL_2"/>
    <property type="match status" value="1"/>
</dbReference>
<dbReference type="PANTHER" id="PTHR30383:SF5">
    <property type="entry name" value="SGNH HYDROLASE-TYPE ESTERASE DOMAIN-CONTAINING PROTEIN"/>
    <property type="match status" value="1"/>
</dbReference>
<evidence type="ECO:0000313" key="3">
    <source>
        <dbReference type="Proteomes" id="UP000294257"/>
    </source>
</evidence>
<reference evidence="2 3" key="1">
    <citation type="submission" date="2019-02" db="EMBL/GenBank/DDBJ databases">
        <title>Genomic Encyclopedia of Type Strains, Phase IV (KMG-IV): sequencing the most valuable type-strain genomes for metagenomic binning, comparative biology and taxonomic classification.</title>
        <authorList>
            <person name="Goeker M."/>
        </authorList>
    </citation>
    <scope>NUCLEOTIDE SEQUENCE [LARGE SCALE GENOMIC DNA]</scope>
    <source>
        <strain evidence="2 3">DSM 101727</strain>
    </source>
</reference>
<dbReference type="SUPFAM" id="SSF52266">
    <property type="entry name" value="SGNH hydrolase"/>
    <property type="match status" value="1"/>
</dbReference>
<dbReference type="GO" id="GO:0004622">
    <property type="term" value="F:phosphatidylcholine lysophospholipase activity"/>
    <property type="evidence" value="ECO:0007669"/>
    <property type="project" value="TreeGrafter"/>
</dbReference>
<proteinExistence type="predicted"/>
<accession>A0A4Q7KK90</accession>
<organism evidence="2 3">
    <name type="scientific">Herbihabitans rhizosphaerae</name>
    <dbReference type="NCBI Taxonomy" id="1872711"/>
    <lineage>
        <taxon>Bacteria</taxon>
        <taxon>Bacillati</taxon>
        <taxon>Actinomycetota</taxon>
        <taxon>Actinomycetes</taxon>
        <taxon>Pseudonocardiales</taxon>
        <taxon>Pseudonocardiaceae</taxon>
        <taxon>Herbihabitans</taxon>
    </lineage>
</organism>
<protein>
    <submittedName>
        <fullName evidence="2">Lysophospholipase L1-like esterase</fullName>
    </submittedName>
</protein>
<dbReference type="InterPro" id="IPR051532">
    <property type="entry name" value="Ester_Hydrolysis_Enzymes"/>
</dbReference>
<dbReference type="PANTHER" id="PTHR30383">
    <property type="entry name" value="THIOESTERASE 1/PROTEASE 1/LYSOPHOSPHOLIPASE L1"/>
    <property type="match status" value="1"/>
</dbReference>
<dbReference type="EMBL" id="SGWQ01000009">
    <property type="protein sequence ID" value="RZS34326.1"/>
    <property type="molecule type" value="Genomic_DNA"/>
</dbReference>
<keyword evidence="3" id="KW-1185">Reference proteome</keyword>
<dbReference type="AlphaFoldDB" id="A0A4Q7KK90"/>
<name>A0A4Q7KK90_9PSEU</name>
<dbReference type="InterPro" id="IPR013830">
    <property type="entry name" value="SGNH_hydro"/>
</dbReference>
<dbReference type="InterPro" id="IPR036514">
    <property type="entry name" value="SGNH_hydro_sf"/>
</dbReference>
<sequence>MTAASEISPLSWETRSLVVLGDSTTVGLGDPLPGGGWRGYGPLLAEALSATDLHNLSFTGARAADVRWRQLPRALEARPDVVTIVVGMNDTLRSDFDARQMHDDLDAVVGTLTAAGAVVLLVRFHDHAQVFRLPGPLRRALRGRIEALNEVVSSVASGHDRAAVLDLDTMPGAYDVAAWSVDRLHPSELGHRILASGFAALLDEFGCVVPNPVSMVCSGGANPGPIQHVAWLLIKGLPWLARRGRDLLPYAMVIIVRSLLGMEHSRPPATVERIRAAG</sequence>
<dbReference type="CDD" id="cd01832">
    <property type="entry name" value="SGNH_hydrolase_like_1"/>
    <property type="match status" value="1"/>
</dbReference>
<feature type="domain" description="SGNH hydrolase-type esterase" evidence="1">
    <location>
        <begin position="19"/>
        <end position="193"/>
    </location>
</feature>
<dbReference type="Proteomes" id="UP000294257">
    <property type="component" value="Unassembled WGS sequence"/>
</dbReference>
<comment type="caution">
    <text evidence="2">The sequence shown here is derived from an EMBL/GenBank/DDBJ whole genome shotgun (WGS) entry which is preliminary data.</text>
</comment>
<gene>
    <name evidence="2" type="ORF">EV193_109113</name>
</gene>